<proteinExistence type="predicted"/>
<sequence length="267" mass="29569">MGIFCRATLNYATGSGPTPIEVDIADGRSAGLPGWEECGFELVEHRSSVTDWRDDEQVAAVHHAEFEELARSMTGADVALVHSHIRRSPDTVRQHGDLSPITFVHSDFASGQEIVRNAYLLERPGSEVALERNGVTRDDVRDAARVVTLQLWRNVGPAKMDHPLAFCDARTVSVDEGFPIHVEDYGGTGATFDALAIRAPGAERQHAWYAYPEMQPHEAVAFRTYDTALVDRGQVWFTPHSAFHDPEVPIGHPARESIELRATCLYL</sequence>
<reference evidence="1 2" key="1">
    <citation type="submission" date="2019-11" db="EMBL/GenBank/DDBJ databases">
        <authorList>
            <person name="He Y."/>
        </authorList>
    </citation>
    <scope>NUCLEOTIDE SEQUENCE [LARGE SCALE GENOMIC DNA]</scope>
    <source>
        <strain evidence="1 2">SCSIO 58843</strain>
    </source>
</reference>
<dbReference type="KEGG" id="atq:GH723_16975"/>
<dbReference type="GO" id="GO:0016491">
    <property type="term" value="F:oxidoreductase activity"/>
    <property type="evidence" value="ECO:0007669"/>
    <property type="project" value="InterPro"/>
</dbReference>
<name>A0A5Q2RLD2_9ACTN</name>
<dbReference type="NCBIfam" id="NF041278">
    <property type="entry name" value="CmcJ_NvfI_EfuI"/>
    <property type="match status" value="1"/>
</dbReference>
<protein>
    <recommendedName>
        <fullName evidence="3">Methyltransferase</fullName>
    </recommendedName>
</protein>
<evidence type="ECO:0008006" key="3">
    <source>
        <dbReference type="Google" id="ProtNLM"/>
    </source>
</evidence>
<dbReference type="EMBL" id="CP045851">
    <property type="protein sequence ID" value="QGG96653.1"/>
    <property type="molecule type" value="Genomic_DNA"/>
</dbReference>
<evidence type="ECO:0000313" key="1">
    <source>
        <dbReference type="EMBL" id="QGG96653.1"/>
    </source>
</evidence>
<dbReference type="PANTHER" id="PTHR34598">
    <property type="entry name" value="BLL6449 PROTEIN"/>
    <property type="match status" value="1"/>
</dbReference>
<dbReference type="Proteomes" id="UP000334019">
    <property type="component" value="Chromosome"/>
</dbReference>
<dbReference type="PANTHER" id="PTHR34598:SF3">
    <property type="entry name" value="OXIDOREDUCTASE AN1597"/>
    <property type="match status" value="1"/>
</dbReference>
<evidence type="ECO:0000313" key="2">
    <source>
        <dbReference type="Proteomes" id="UP000334019"/>
    </source>
</evidence>
<keyword evidence="2" id="KW-1185">Reference proteome</keyword>
<organism evidence="1 2">
    <name type="scientific">Actinomarinicola tropica</name>
    <dbReference type="NCBI Taxonomy" id="2789776"/>
    <lineage>
        <taxon>Bacteria</taxon>
        <taxon>Bacillati</taxon>
        <taxon>Actinomycetota</taxon>
        <taxon>Acidimicrobiia</taxon>
        <taxon>Acidimicrobiales</taxon>
        <taxon>Iamiaceae</taxon>
        <taxon>Actinomarinicola</taxon>
    </lineage>
</organism>
<accession>A0A5Q2RLD2</accession>
<dbReference type="AlphaFoldDB" id="A0A5Q2RLD2"/>
<gene>
    <name evidence="1" type="ORF">GH723_16975</name>
</gene>
<dbReference type="InterPro" id="IPR044053">
    <property type="entry name" value="AsaB-like"/>
</dbReference>
<dbReference type="RefSeq" id="WP_153760757.1">
    <property type="nucleotide sequence ID" value="NZ_CP045851.1"/>
</dbReference>